<evidence type="ECO:0000256" key="7">
    <source>
        <dbReference type="ARBA" id="ARBA00023242"/>
    </source>
</evidence>
<feature type="compositionally biased region" description="Basic and acidic residues" evidence="11">
    <location>
        <begin position="373"/>
        <end position="398"/>
    </location>
</feature>
<dbReference type="GO" id="GO:0005786">
    <property type="term" value="C:signal recognition particle, endoplasmic reticulum targeting"/>
    <property type="evidence" value="ECO:0007669"/>
    <property type="project" value="UniProtKB-KW"/>
</dbReference>
<comment type="similarity">
    <text evidence="3 10">Belongs to the SRP68 family.</text>
</comment>
<dbReference type="GeneID" id="27318866"/>
<feature type="region of interest" description="Disordered" evidence="11">
    <location>
        <begin position="599"/>
        <end position="618"/>
    </location>
</feature>
<protein>
    <recommendedName>
        <fullName evidence="9 10">Signal recognition particle subunit SRP68</fullName>
        <shortName evidence="10">SRP68</shortName>
    </recommendedName>
</protein>
<dbReference type="CDD" id="cd15481">
    <property type="entry name" value="SRP68-RBD"/>
    <property type="match status" value="1"/>
</dbReference>
<evidence type="ECO:0000256" key="9">
    <source>
        <dbReference type="ARBA" id="ARBA00029498"/>
    </source>
</evidence>
<dbReference type="GO" id="GO:0005047">
    <property type="term" value="F:signal recognition particle binding"/>
    <property type="evidence" value="ECO:0007669"/>
    <property type="project" value="InterPro"/>
</dbReference>
<evidence type="ECO:0000256" key="3">
    <source>
        <dbReference type="ARBA" id="ARBA00009352"/>
    </source>
</evidence>
<keyword evidence="5 10" id="KW-0694">RNA-binding</keyword>
<dbReference type="STRING" id="212818.A0A0D1ZTJ1"/>
<name>A0A0D1ZTJ1_EXOME</name>
<comment type="function">
    <text evidence="10">Component of the signal recognition particle (SRP) complex, a ribonucleoprotein complex that mediates the cotranslational targeting of secretory and membrane proteins to the endoplasmic reticulum (ER). The SRP complex interacts with the signal sequence in nascent secretory and membrane proteins and directs them to the membrane of the ER.</text>
</comment>
<evidence type="ECO:0000256" key="4">
    <source>
        <dbReference type="ARBA" id="ARBA00022490"/>
    </source>
</evidence>
<dbReference type="EMBL" id="KN847520">
    <property type="protein sequence ID" value="KIV97249.1"/>
    <property type="molecule type" value="Genomic_DNA"/>
</dbReference>
<dbReference type="GO" id="GO:0030942">
    <property type="term" value="F:endoplasmic reticulum signal peptide binding"/>
    <property type="evidence" value="ECO:0007669"/>
    <property type="project" value="InterPro"/>
</dbReference>
<dbReference type="GO" id="GO:0006614">
    <property type="term" value="P:SRP-dependent cotranslational protein targeting to membrane"/>
    <property type="evidence" value="ECO:0007669"/>
    <property type="project" value="InterPro"/>
</dbReference>
<dbReference type="VEuPathDB" id="FungiDB:PV10_01021"/>
<dbReference type="GO" id="GO:0005730">
    <property type="term" value="C:nucleolus"/>
    <property type="evidence" value="ECO:0007669"/>
    <property type="project" value="UniProtKB-SubCell"/>
</dbReference>
<dbReference type="PANTHER" id="PTHR12860">
    <property type="entry name" value="SIGNAL RECOGNITION PARTICLE 68 KDA PROTEIN"/>
    <property type="match status" value="1"/>
</dbReference>
<dbReference type="PANTHER" id="PTHR12860:SF0">
    <property type="entry name" value="SIGNAL RECOGNITION PARTICLE SUBUNIT SRP68"/>
    <property type="match status" value="1"/>
</dbReference>
<dbReference type="Pfam" id="PF16969">
    <property type="entry name" value="SRP68"/>
    <property type="match status" value="1"/>
</dbReference>
<accession>A0A0D1ZTJ1</accession>
<gene>
    <name evidence="12" type="ORF">PV10_01021</name>
</gene>
<evidence type="ECO:0000313" key="12">
    <source>
        <dbReference type="EMBL" id="KIV97249.1"/>
    </source>
</evidence>
<dbReference type="Gene3D" id="1.10.3450.40">
    <property type="entry name" value="Signal recognition particle, SRP68 subunit, RNA-binding domain"/>
    <property type="match status" value="1"/>
</dbReference>
<sequence>MNITQSISSERERALLSGDYNSYHAQASRRIHNLRRRLGAANRGRKYNPKSPVTVENVAQNQEWVQLLLASSERAWADAMAMKAAQSQENTQKPMPGSTKQQISSRLRRAIQHAENLVEVLQDLSATGATPLDVLEAAAYRSMMKGSLDFEKAKWQQCLQDYAVTYIIYAALARGSKTDIYKDLLSSIVEPSIRYASYQLQISRTKAVGDIAIENFPQSNSLRKEIESVNSLAFQKSSDLTANKDGPKEVPSNISWRNRKVKLEDANISQALGISKEREEDLTAKFHSFEKGELDAKEFATLYEDVITARQDAADATKTAIDEMLAEGVDPGDSRIQSLQITRTAVNYAVIEWRVGRNRVLTGPNDGLLFEPESGKRQLKPRKDGKDRAPKEESAGRQMSRLRERVALFDLVLQSLDSVKELPGVVADTEFVQELEAKRNYFRALKLLNLGRSHAINEQIANALALYARAQGLAQTASLHLQSSPQDSGSPPKLDVSSEQIESLVTTLNKLVIQYRALAELKALTPAPSTANAQPTSTATFKPAPLIERLHRNEFVESVDLTNLVNYPPKLRPVPVKPLFFDLAWNYINYPGQNQDDASTGEAITGASAGKANGDAGAIKTEEAKPAKKGWFGFGR</sequence>
<evidence type="ECO:0000256" key="5">
    <source>
        <dbReference type="ARBA" id="ARBA00022884"/>
    </source>
</evidence>
<evidence type="ECO:0000256" key="1">
    <source>
        <dbReference type="ARBA" id="ARBA00004496"/>
    </source>
</evidence>
<feature type="region of interest" description="Disordered" evidence="11">
    <location>
        <begin position="366"/>
        <end position="398"/>
    </location>
</feature>
<keyword evidence="13" id="KW-1185">Reference proteome</keyword>
<keyword evidence="7" id="KW-0539">Nucleus</keyword>
<organism evidence="12 13">
    <name type="scientific">Exophiala mesophila</name>
    <name type="common">Black yeast-like fungus</name>
    <dbReference type="NCBI Taxonomy" id="212818"/>
    <lineage>
        <taxon>Eukaryota</taxon>
        <taxon>Fungi</taxon>
        <taxon>Dikarya</taxon>
        <taxon>Ascomycota</taxon>
        <taxon>Pezizomycotina</taxon>
        <taxon>Eurotiomycetes</taxon>
        <taxon>Chaetothyriomycetidae</taxon>
        <taxon>Chaetothyriales</taxon>
        <taxon>Herpotrichiellaceae</taxon>
        <taxon>Exophiala</taxon>
    </lineage>
</organism>
<dbReference type="OMA" id="DERFIHI"/>
<dbReference type="InterPro" id="IPR026258">
    <property type="entry name" value="SRP68"/>
</dbReference>
<evidence type="ECO:0000256" key="8">
    <source>
        <dbReference type="ARBA" id="ARBA00023274"/>
    </source>
</evidence>
<dbReference type="RefSeq" id="XP_016228823.1">
    <property type="nucleotide sequence ID" value="XM_016365174.1"/>
</dbReference>
<keyword evidence="8 10" id="KW-0687">Ribonucleoprotein</keyword>
<dbReference type="InterPro" id="IPR038253">
    <property type="entry name" value="SRP68_N_sf"/>
</dbReference>
<dbReference type="AlphaFoldDB" id="A0A0D1ZTJ1"/>
<dbReference type="HOGENOM" id="CLU_018649_2_0_1"/>
<dbReference type="Proteomes" id="UP000054302">
    <property type="component" value="Unassembled WGS sequence"/>
</dbReference>
<evidence type="ECO:0000313" key="13">
    <source>
        <dbReference type="Proteomes" id="UP000054302"/>
    </source>
</evidence>
<proteinExistence type="inferred from homology"/>
<evidence type="ECO:0000256" key="2">
    <source>
        <dbReference type="ARBA" id="ARBA00004604"/>
    </source>
</evidence>
<keyword evidence="6 10" id="KW-0733">Signal recognition particle</keyword>
<evidence type="ECO:0000256" key="6">
    <source>
        <dbReference type="ARBA" id="ARBA00023135"/>
    </source>
</evidence>
<dbReference type="OrthoDB" id="10255118at2759"/>
<dbReference type="GO" id="GO:0008312">
    <property type="term" value="F:7S RNA binding"/>
    <property type="evidence" value="ECO:0007669"/>
    <property type="project" value="InterPro"/>
</dbReference>
<keyword evidence="4 10" id="KW-0963">Cytoplasm</keyword>
<reference evidence="12 13" key="1">
    <citation type="submission" date="2015-01" db="EMBL/GenBank/DDBJ databases">
        <title>The Genome Sequence of Exophiala mesophila CBS40295.</title>
        <authorList>
            <consortium name="The Broad Institute Genomics Platform"/>
            <person name="Cuomo C."/>
            <person name="de Hoog S."/>
            <person name="Gorbushina A."/>
            <person name="Stielow B."/>
            <person name="Teixiera M."/>
            <person name="Abouelleil A."/>
            <person name="Chapman S.B."/>
            <person name="Priest M."/>
            <person name="Young S.K."/>
            <person name="Wortman J."/>
            <person name="Nusbaum C."/>
            <person name="Birren B."/>
        </authorList>
    </citation>
    <scope>NUCLEOTIDE SEQUENCE [LARGE SCALE GENOMIC DNA]</scope>
    <source>
        <strain evidence="12 13">CBS 40295</strain>
    </source>
</reference>
<dbReference type="PIRSF" id="PIRSF038995">
    <property type="entry name" value="SRP68"/>
    <property type="match status" value="1"/>
</dbReference>
<comment type="subcellular location">
    <subcellularLocation>
        <location evidence="1 10">Cytoplasm</location>
    </subcellularLocation>
    <subcellularLocation>
        <location evidence="2">Nucleus</location>
        <location evidence="2">Nucleolus</location>
    </subcellularLocation>
</comment>
<dbReference type="InterPro" id="IPR034652">
    <property type="entry name" value="SRP68-RBD"/>
</dbReference>
<evidence type="ECO:0000256" key="10">
    <source>
        <dbReference type="PIRNR" id="PIRNR038995"/>
    </source>
</evidence>
<evidence type="ECO:0000256" key="11">
    <source>
        <dbReference type="SAM" id="MobiDB-lite"/>
    </source>
</evidence>